<dbReference type="InterPro" id="IPR004518">
    <property type="entry name" value="MazG-like_dom"/>
</dbReference>
<dbReference type="NCBIfam" id="NF007113">
    <property type="entry name" value="PRK09562.1"/>
    <property type="match status" value="1"/>
</dbReference>
<evidence type="ECO:0000313" key="2">
    <source>
        <dbReference type="EMBL" id="GGB58826.1"/>
    </source>
</evidence>
<sequence length="265" mass="30094">MSPPPPSSEFDRLRGIMAKLRDPETGCPWDVEQSFSSISPYTIEEAYEVADAIEREDYEDLRDELGDLLLQVVFHSQMASEAGLFTVDDVARAINDKMVRRHPHVFRNGDDRTAEEQTRAWEDIKASERSIKDEDSSALAGVAKALPALMRAEKLQKRAARTGFDWTNPEDILEKLAEETDEVQDAIENGNLAEIEDEIGDLLFVTANLARRFKLDPEIALRKANDKFERRFRAMEALAATENKEFSSLGLSEQDALWTRVKMKE</sequence>
<dbReference type="RefSeq" id="WP_084393835.1">
    <property type="nucleotide sequence ID" value="NZ_BMKF01000001.1"/>
</dbReference>
<dbReference type="PANTHER" id="PTHR30522:SF0">
    <property type="entry name" value="NUCLEOSIDE TRIPHOSPHATE PYROPHOSPHOHYDROLASE"/>
    <property type="match status" value="1"/>
</dbReference>
<dbReference type="SUPFAM" id="SSF101386">
    <property type="entry name" value="all-alpha NTP pyrophosphatases"/>
    <property type="match status" value="2"/>
</dbReference>
<organism evidence="2 3">
    <name type="scientific">Henriciella pelagia</name>
    <dbReference type="NCBI Taxonomy" id="1977912"/>
    <lineage>
        <taxon>Bacteria</taxon>
        <taxon>Pseudomonadati</taxon>
        <taxon>Pseudomonadota</taxon>
        <taxon>Alphaproteobacteria</taxon>
        <taxon>Hyphomonadales</taxon>
        <taxon>Hyphomonadaceae</taxon>
        <taxon>Henriciella</taxon>
    </lineage>
</organism>
<dbReference type="InterPro" id="IPR048015">
    <property type="entry name" value="NTP-PPase_MazG-like_N"/>
</dbReference>
<evidence type="ECO:0000313" key="3">
    <source>
        <dbReference type="Proteomes" id="UP000628854"/>
    </source>
</evidence>
<protein>
    <submittedName>
        <fullName evidence="2">Nucleoside triphosphate pyrophosphohydrolase</fullName>
    </submittedName>
</protein>
<keyword evidence="3" id="KW-1185">Reference proteome</keyword>
<dbReference type="Proteomes" id="UP000628854">
    <property type="component" value="Unassembled WGS sequence"/>
</dbReference>
<evidence type="ECO:0000259" key="1">
    <source>
        <dbReference type="Pfam" id="PF03819"/>
    </source>
</evidence>
<comment type="caution">
    <text evidence="2">The sequence shown here is derived from an EMBL/GenBank/DDBJ whole genome shotgun (WGS) entry which is preliminary data.</text>
</comment>
<dbReference type="CDD" id="cd11528">
    <property type="entry name" value="NTP-PPase_MazG_Nterm"/>
    <property type="match status" value="1"/>
</dbReference>
<feature type="domain" description="NTP pyrophosphohydrolase MazG-like" evidence="1">
    <location>
        <begin position="169"/>
        <end position="231"/>
    </location>
</feature>
<dbReference type="InterPro" id="IPR011551">
    <property type="entry name" value="NTP_PyrPHydrolase_MazG"/>
</dbReference>
<dbReference type="PANTHER" id="PTHR30522">
    <property type="entry name" value="NUCLEOSIDE TRIPHOSPHATE PYROPHOSPHOHYDROLASE"/>
    <property type="match status" value="1"/>
</dbReference>
<dbReference type="EMBL" id="BMKF01000001">
    <property type="protein sequence ID" value="GGB58826.1"/>
    <property type="molecule type" value="Genomic_DNA"/>
</dbReference>
<feature type="domain" description="NTP pyrophosphohydrolase MazG-like" evidence="1">
    <location>
        <begin position="33"/>
        <end position="106"/>
    </location>
</feature>
<dbReference type="Gene3D" id="1.10.287.1080">
    <property type="entry name" value="MazG-like"/>
    <property type="match status" value="2"/>
</dbReference>
<gene>
    <name evidence="2" type="primary">mazG</name>
    <name evidence="2" type="ORF">GCM10011503_04020</name>
</gene>
<accession>A0ABQ1J681</accession>
<name>A0ABQ1J681_9PROT</name>
<dbReference type="NCBIfam" id="TIGR00444">
    <property type="entry name" value="mazG"/>
    <property type="match status" value="1"/>
</dbReference>
<dbReference type="CDD" id="cd11529">
    <property type="entry name" value="NTP-PPase_MazG_Cterm"/>
    <property type="match status" value="1"/>
</dbReference>
<dbReference type="InterPro" id="IPR048011">
    <property type="entry name" value="NTP-PPase_MazG-like_C"/>
</dbReference>
<dbReference type="Pfam" id="PF03819">
    <property type="entry name" value="MazG"/>
    <property type="match status" value="2"/>
</dbReference>
<proteinExistence type="predicted"/>
<reference evidence="3" key="1">
    <citation type="journal article" date="2019" name="Int. J. Syst. Evol. Microbiol.">
        <title>The Global Catalogue of Microorganisms (GCM) 10K type strain sequencing project: providing services to taxonomists for standard genome sequencing and annotation.</title>
        <authorList>
            <consortium name="The Broad Institute Genomics Platform"/>
            <consortium name="The Broad Institute Genome Sequencing Center for Infectious Disease"/>
            <person name="Wu L."/>
            <person name="Ma J."/>
        </authorList>
    </citation>
    <scope>NUCLEOTIDE SEQUENCE [LARGE SCALE GENOMIC DNA]</scope>
    <source>
        <strain evidence="3">CGMCC 1.15928</strain>
    </source>
</reference>